<reference evidence="2" key="1">
    <citation type="journal article" date="2019" name="Int. J. Syst. Evol. Microbiol.">
        <title>The Global Catalogue of Microorganisms (GCM) 10K type strain sequencing project: providing services to taxonomists for standard genome sequencing and annotation.</title>
        <authorList>
            <consortium name="The Broad Institute Genomics Platform"/>
            <consortium name="The Broad Institute Genome Sequencing Center for Infectious Disease"/>
            <person name="Wu L."/>
            <person name="Ma J."/>
        </authorList>
    </citation>
    <scope>NUCLEOTIDE SEQUENCE [LARGE SCALE GENOMIC DNA]</scope>
    <source>
        <strain evidence="2">JCM 15395</strain>
    </source>
</reference>
<evidence type="ECO:0000313" key="2">
    <source>
        <dbReference type="Proteomes" id="UP001500866"/>
    </source>
</evidence>
<dbReference type="InterPro" id="IPR038765">
    <property type="entry name" value="Papain-like_cys_pep_sf"/>
</dbReference>
<dbReference type="SUPFAM" id="SSF54001">
    <property type="entry name" value="Cysteine proteinases"/>
    <property type="match status" value="1"/>
</dbReference>
<name>A0ABP3R8V4_9BACI</name>
<dbReference type="Gene3D" id="3.90.1720.10">
    <property type="entry name" value="endopeptidase domain like (from Nostoc punctiforme)"/>
    <property type="match status" value="1"/>
</dbReference>
<sequence>MEKKIYLLLTDTGTLFTRTIKLYTRQPYNHASIAFDDSLTELYSFGRKDARNPFVGGFVKEDVQNGLLREAECEIYSRTIPAEQCERITKYIQKVKEQEDQYRYNLLGLFAIILRIKFDRENAFFCSQFIATVLAECGVTTFTKPPSLITPYDLQEAAGFQLVYRGRLEEFCKHSRQNHTAMI</sequence>
<comment type="caution">
    <text evidence="1">The sequence shown here is derived from an EMBL/GenBank/DDBJ whole genome shotgun (WGS) entry which is preliminary data.</text>
</comment>
<keyword evidence="2" id="KW-1185">Reference proteome</keyword>
<proteinExistence type="predicted"/>
<evidence type="ECO:0000313" key="1">
    <source>
        <dbReference type="EMBL" id="GAA0603560.1"/>
    </source>
</evidence>
<gene>
    <name evidence="1" type="ORF">GCM10009001_20730</name>
</gene>
<dbReference type="RefSeq" id="WP_343812750.1">
    <property type="nucleotide sequence ID" value="NZ_BAAADS010000015.1"/>
</dbReference>
<dbReference type="Proteomes" id="UP001500866">
    <property type="component" value="Unassembled WGS sequence"/>
</dbReference>
<protein>
    <submittedName>
        <fullName evidence="1">Uncharacterized protein</fullName>
    </submittedName>
</protein>
<organism evidence="1 2">
    <name type="scientific">Virgibacillus siamensis</name>
    <dbReference type="NCBI Taxonomy" id="480071"/>
    <lineage>
        <taxon>Bacteria</taxon>
        <taxon>Bacillati</taxon>
        <taxon>Bacillota</taxon>
        <taxon>Bacilli</taxon>
        <taxon>Bacillales</taxon>
        <taxon>Bacillaceae</taxon>
        <taxon>Virgibacillus</taxon>
    </lineage>
</organism>
<dbReference type="EMBL" id="BAAADS010000015">
    <property type="protein sequence ID" value="GAA0603560.1"/>
    <property type="molecule type" value="Genomic_DNA"/>
</dbReference>
<accession>A0ABP3R8V4</accession>